<organism evidence="2 3">
    <name type="scientific">Streptomyces pristinaespiralis (strain ATCC 25486 / DSM 40338 / CBS 914.69 / JCM 4507 / KCC S-0507 / NBRC 13074 / NRRL 2958 / 5647)</name>
    <dbReference type="NCBI Taxonomy" id="457429"/>
    <lineage>
        <taxon>Bacteria</taxon>
        <taxon>Bacillati</taxon>
        <taxon>Actinomycetota</taxon>
        <taxon>Actinomycetes</taxon>
        <taxon>Kitasatosporales</taxon>
        <taxon>Streptomycetaceae</taxon>
        <taxon>Streptomyces</taxon>
    </lineage>
</organism>
<dbReference type="Pfam" id="PF13577">
    <property type="entry name" value="SnoaL_4"/>
    <property type="match status" value="1"/>
</dbReference>
<dbReference type="CDD" id="cd00531">
    <property type="entry name" value="NTF2_like"/>
    <property type="match status" value="1"/>
</dbReference>
<dbReference type="Gene3D" id="3.10.450.50">
    <property type="match status" value="1"/>
</dbReference>
<dbReference type="HOGENOM" id="CLU_106738_10_0_11"/>
<dbReference type="AlphaFoldDB" id="D6X9C5"/>
<reference evidence="3" key="2">
    <citation type="submission" date="2009-10" db="EMBL/GenBank/DDBJ databases">
        <title>The genome sequence of Streptomyces pristinaespiralis strain ATCC 25486.</title>
        <authorList>
            <consortium name="The Broad Institute Genome Sequencing Platform"/>
            <consortium name="Broad Institute Microbial Sequencing Center"/>
            <person name="Fischbach M."/>
            <person name="Godfrey P."/>
            <person name="Ward D."/>
            <person name="Young S."/>
            <person name="Zeng Q."/>
            <person name="Koehrsen M."/>
            <person name="Alvarado L."/>
            <person name="Berlin A.M."/>
            <person name="Bochicchio J."/>
            <person name="Borenstein D."/>
            <person name="Chapman S.B."/>
            <person name="Chen Z."/>
            <person name="Engels R."/>
            <person name="Freedman E."/>
            <person name="Gellesch M."/>
            <person name="Goldberg J."/>
            <person name="Griggs A."/>
            <person name="Gujja S."/>
            <person name="Heilman E.R."/>
            <person name="Heiman D.I."/>
            <person name="Hepburn T.A."/>
            <person name="Howarth C."/>
            <person name="Jen D."/>
            <person name="Larson L."/>
            <person name="Lewis B."/>
            <person name="Mehta T."/>
            <person name="Park D."/>
            <person name="Pearson M."/>
            <person name="Richards J."/>
            <person name="Roberts A."/>
            <person name="Saif S."/>
            <person name="Shea T.D."/>
            <person name="Shenoy N."/>
            <person name="Sisk P."/>
            <person name="Stolte C."/>
            <person name="Sykes S.N."/>
            <person name="Thomson T."/>
            <person name="Walk T."/>
            <person name="White J."/>
            <person name="Yandava C."/>
            <person name="Straight P."/>
            <person name="Clardy J."/>
            <person name="Hung D."/>
            <person name="Kolter R."/>
            <person name="Mekalanos J."/>
            <person name="Walker S."/>
            <person name="Walsh C.T."/>
            <person name="Wieland-Brown L.C."/>
            <person name="Haas B."/>
            <person name="Nusbaum C."/>
            <person name="Birren B."/>
        </authorList>
    </citation>
    <scope>NUCLEOTIDE SEQUENCE [LARGE SCALE GENOMIC DNA]</scope>
    <source>
        <strain evidence="3">ATCC 25486 / DSM 40338 / CBS 914.69 / JCM 4507 / NBRC 13074 / NRRL 2958 / 5647</strain>
    </source>
</reference>
<name>D6X9C5_STRE2</name>
<dbReference type="eggNOG" id="COG5517">
    <property type="taxonomic scope" value="Bacteria"/>
</dbReference>
<sequence length="149" mass="16659">MNAHGMTTHLDHIEIGLLVSRFFRAMDERAFPAGWARDHFTDDARMVAPVGVFEGAEAVRGTEEAIRRFARTQHMASDLLTDVDAASGTARASWNALMVHIHHEGEDPLFTVGGRYEAELRRTDEGWRFSRMAVEALWTTGRPPVLTPA</sequence>
<evidence type="ECO:0000313" key="2">
    <source>
        <dbReference type="EMBL" id="EFH31888.1"/>
    </source>
</evidence>
<gene>
    <name evidence="2" type="ORF">SSDG_07146</name>
</gene>
<protein>
    <submittedName>
        <fullName evidence="2">Predicted protein</fullName>
    </submittedName>
</protein>
<proteinExistence type="predicted"/>
<accession>D6X9C5</accession>
<dbReference type="SUPFAM" id="SSF54427">
    <property type="entry name" value="NTF2-like"/>
    <property type="match status" value="1"/>
</dbReference>
<evidence type="ECO:0000313" key="3">
    <source>
        <dbReference type="Proteomes" id="UP000002805"/>
    </source>
</evidence>
<dbReference type="Proteomes" id="UP000002805">
    <property type="component" value="Chromosome"/>
</dbReference>
<keyword evidence="3" id="KW-1185">Reference proteome</keyword>
<dbReference type="InterPro" id="IPR032710">
    <property type="entry name" value="NTF2-like_dom_sf"/>
</dbReference>
<reference evidence="3" key="1">
    <citation type="submission" date="2008-02" db="EMBL/GenBank/DDBJ databases">
        <authorList>
            <consortium name="The Broad Institute Genome Sequencing Platform"/>
            <person name="Fischbach M."/>
            <person name="Ward D."/>
            <person name="Young S."/>
            <person name="Jaffe D."/>
            <person name="Gnerre S."/>
            <person name="Berlin A."/>
            <person name="Heiman D."/>
            <person name="Hepburn T."/>
            <person name="Sykes S."/>
            <person name="Alvarado L."/>
            <person name="Kodira C.D."/>
            <person name="Straight P."/>
            <person name="Clardy J."/>
            <person name="Hung D."/>
            <person name="Kolter R."/>
            <person name="Mekalanos J."/>
            <person name="Walker S."/>
            <person name="Walsh C.T."/>
            <person name="Lander E."/>
            <person name="Galagan J."/>
            <person name="Nusbaum C."/>
            <person name="Birren B."/>
        </authorList>
    </citation>
    <scope>NUCLEOTIDE SEQUENCE [LARGE SCALE GENOMIC DNA]</scope>
    <source>
        <strain evidence="3">ATCC 25486 / DSM 40338 / CBS 914.69 / JCM 4507 / NBRC 13074 / NRRL 2958 / 5647</strain>
    </source>
</reference>
<evidence type="ECO:0000259" key="1">
    <source>
        <dbReference type="Pfam" id="PF13577"/>
    </source>
</evidence>
<dbReference type="InterPro" id="IPR037401">
    <property type="entry name" value="SnoaL-like"/>
</dbReference>
<feature type="domain" description="SnoaL-like" evidence="1">
    <location>
        <begin position="11"/>
        <end position="132"/>
    </location>
</feature>
<dbReference type="EMBL" id="CM000950">
    <property type="protein sequence ID" value="EFH31888.1"/>
    <property type="molecule type" value="Genomic_DNA"/>
</dbReference>